<reference evidence="2" key="1">
    <citation type="submission" date="2020-08" db="EMBL/GenBank/DDBJ databases">
        <title>Complete genome sequence of Sphingobium barthaii strain KK22, a high-molecular-weight polycyclic aromatic hydrocarbon-degrading soil bacterium.</title>
        <authorList>
            <person name="Mori J.F."/>
            <person name="Kanaly R.A."/>
        </authorList>
    </citation>
    <scope>NUCLEOTIDE SEQUENCE [LARGE SCALE GENOMIC DNA]</scope>
    <source>
        <strain evidence="2">KK22</strain>
    </source>
</reference>
<sequence length="482" mass="49264">MEPLNNAARALEYGLDKVGIAKPIQQLGASLGMAPSVDAAEASQRRKAASAPTRGSTAGRIIGNVVGTLPTAALPGGVLAQGAASGALLTKGRDPSTIARDAIIGAIAGKVGEKATKAVAAAVSPRVAPAVQRLKDAGVIMTPGQILGAGNSRVGQVLKAAEDRLGSVPVVGDLVANARRRSIESFNQAALNQPLQSIGKTLPKGAVGHDGIAAVEQQLGSAYDDILPQLSARADQPFMDDLARYAQEADTLLPERAAQFGRIMQSDVGKHFDASGNLTGEGLKAMESRLGKRIRTYGTSTDPDATDMAGLLRQVQSSLRDMAARQNPSQADRLRQINEGFAKFTRVQNAAAKANEGIFTPGQLRTASRVMDSSTRKGASARGSALMQQLADDAQAILPSDVPDSGTAGRLAALLGGAGYIEPNAAIAGGLAMLPYTQAGGRAADWLLTGRQGPVASGLADLLRLAAPIGAGGAVATTSNLP</sequence>
<evidence type="ECO:0000313" key="1">
    <source>
        <dbReference type="EMBL" id="QOT71929.1"/>
    </source>
</evidence>
<dbReference type="Proteomes" id="UP000593663">
    <property type="component" value="Chromosome 1"/>
</dbReference>
<evidence type="ECO:0000313" key="2">
    <source>
        <dbReference type="Proteomes" id="UP000593663"/>
    </source>
</evidence>
<proteinExistence type="predicted"/>
<protein>
    <submittedName>
        <fullName evidence="1">Uncharacterized protein</fullName>
    </submittedName>
</protein>
<organism evidence="1 2">
    <name type="scientific">Sphingobium fuliginis (strain ATCC 27551)</name>
    <dbReference type="NCBI Taxonomy" id="336203"/>
    <lineage>
        <taxon>Bacteria</taxon>
        <taxon>Pseudomonadati</taxon>
        <taxon>Pseudomonadota</taxon>
        <taxon>Alphaproteobacteria</taxon>
        <taxon>Sphingomonadales</taxon>
        <taxon>Sphingomonadaceae</taxon>
        <taxon>Sphingobium</taxon>
    </lineage>
</organism>
<gene>
    <name evidence="1" type="ORF">H5V43_01765</name>
</gene>
<name>A0A7M2GIY5_SPHSA</name>
<dbReference type="EMBL" id="CP060035">
    <property type="protein sequence ID" value="QOT71929.1"/>
    <property type="molecule type" value="Genomic_DNA"/>
</dbReference>
<dbReference type="RefSeq" id="WP_128830818.1">
    <property type="nucleotide sequence ID" value="NZ_BATN01000083.1"/>
</dbReference>
<dbReference type="KEGG" id="sbar:H5V43_01765"/>
<dbReference type="AlphaFoldDB" id="A0A7M2GIY5"/>
<accession>A0A7M2GIY5</accession>